<comment type="caution">
    <text evidence="2">The sequence shown here is derived from an EMBL/GenBank/DDBJ whole genome shotgun (WGS) entry which is preliminary data.</text>
</comment>
<evidence type="ECO:0000313" key="2">
    <source>
        <dbReference type="EMBL" id="GAA1612948.1"/>
    </source>
</evidence>
<accession>A0ABN2EPD5</accession>
<gene>
    <name evidence="2" type="ORF">GCM10009742_75200</name>
</gene>
<protein>
    <submittedName>
        <fullName evidence="2">Uncharacterized protein</fullName>
    </submittedName>
</protein>
<dbReference type="Proteomes" id="UP001500190">
    <property type="component" value="Unassembled WGS sequence"/>
</dbReference>
<evidence type="ECO:0000256" key="1">
    <source>
        <dbReference type="SAM" id="MobiDB-lite"/>
    </source>
</evidence>
<dbReference type="EMBL" id="BAAAND010000012">
    <property type="protein sequence ID" value="GAA1612948.1"/>
    <property type="molecule type" value="Genomic_DNA"/>
</dbReference>
<proteinExistence type="predicted"/>
<evidence type="ECO:0000313" key="3">
    <source>
        <dbReference type="Proteomes" id="UP001500190"/>
    </source>
</evidence>
<feature type="region of interest" description="Disordered" evidence="1">
    <location>
        <begin position="52"/>
        <end position="88"/>
    </location>
</feature>
<organism evidence="2 3">
    <name type="scientific">Kribbella karoonensis</name>
    <dbReference type="NCBI Taxonomy" id="324851"/>
    <lineage>
        <taxon>Bacteria</taxon>
        <taxon>Bacillati</taxon>
        <taxon>Actinomycetota</taxon>
        <taxon>Actinomycetes</taxon>
        <taxon>Propionibacteriales</taxon>
        <taxon>Kribbellaceae</taxon>
        <taxon>Kribbella</taxon>
    </lineage>
</organism>
<feature type="compositionally biased region" description="Basic and acidic residues" evidence="1">
    <location>
        <begin position="55"/>
        <end position="64"/>
    </location>
</feature>
<name>A0ABN2EPD5_9ACTN</name>
<keyword evidence="3" id="KW-1185">Reference proteome</keyword>
<sequence length="88" mass="9197">MGDAGRSSEWQAMVMFARCLDVQAGCGASAGASSLLGERSGWQLWLLDGATSESAGRREHDGRGFDPSAGLGLRIDDGSKEPGWGLPE</sequence>
<reference evidence="2 3" key="1">
    <citation type="journal article" date="2019" name="Int. J. Syst. Evol. Microbiol.">
        <title>The Global Catalogue of Microorganisms (GCM) 10K type strain sequencing project: providing services to taxonomists for standard genome sequencing and annotation.</title>
        <authorList>
            <consortium name="The Broad Institute Genomics Platform"/>
            <consortium name="The Broad Institute Genome Sequencing Center for Infectious Disease"/>
            <person name="Wu L."/>
            <person name="Ma J."/>
        </authorList>
    </citation>
    <scope>NUCLEOTIDE SEQUENCE [LARGE SCALE GENOMIC DNA]</scope>
    <source>
        <strain evidence="2 3">JCM 14304</strain>
    </source>
</reference>